<dbReference type="PANTHER" id="PTHR42796:SF4">
    <property type="entry name" value="FUMARYLACETOACETATE HYDROLASE DOMAIN-CONTAINING PROTEIN 2A"/>
    <property type="match status" value="1"/>
</dbReference>
<dbReference type="FunFam" id="3.90.850.10:FF:000012">
    <property type="entry name" value="Putative 2-hydroxyhepta-2,4-diene-1,7-dioate isomerase"/>
    <property type="match status" value="1"/>
</dbReference>
<evidence type="ECO:0000259" key="3">
    <source>
        <dbReference type="Pfam" id="PF01557"/>
    </source>
</evidence>
<keyword evidence="4" id="KW-0413">Isomerase</keyword>
<dbReference type="EMBL" id="BJYU01000004">
    <property type="protein sequence ID" value="GEO13006.1"/>
    <property type="molecule type" value="Genomic_DNA"/>
</dbReference>
<accession>A0A512BM19</accession>
<evidence type="ECO:0000256" key="1">
    <source>
        <dbReference type="ARBA" id="ARBA00010211"/>
    </source>
</evidence>
<protein>
    <submittedName>
        <fullName evidence="4">2-hydroxyhepta-2,4-diene-1,7-dioate isomerase</fullName>
    </submittedName>
</protein>
<evidence type="ECO:0000313" key="4">
    <source>
        <dbReference type="EMBL" id="GEO13006.1"/>
    </source>
</evidence>
<dbReference type="AlphaFoldDB" id="A0A512BM19"/>
<dbReference type="Pfam" id="PF01557">
    <property type="entry name" value="FAA_hydrolase"/>
    <property type="match status" value="1"/>
</dbReference>
<evidence type="ECO:0000313" key="5">
    <source>
        <dbReference type="Proteomes" id="UP000321085"/>
    </source>
</evidence>
<dbReference type="OrthoDB" id="5197601at2"/>
<sequence>MKLVRFGEAGREKPGLLDTGGQIRDLSGVVPDITAETLASGALARLTQADLSSLPAAADGQRLGPCVGNVRNFIAIGLNYADHAAETGAPIPAEPIIFNKAPSCIVGPNDDVIIPRGSQKTDWEVELAIVIGKRASYVGANESLDFVAGYCICNDVSEREYQIERGGTWTKGKGCPTFGPLGPWLVTADEIKDVQNLSMWLDVNGERMQTGSTKTMIFNVAQIVSYVSHFMILEPGDVITTGTPPGVGMGMKPQRFLKAGDVVTLGIEGLGEQRQRVVAFEENPPDTSRGKREPAQQV</sequence>
<gene>
    <name evidence="4" type="ORF">MAE02_07020</name>
</gene>
<dbReference type="InterPro" id="IPR036663">
    <property type="entry name" value="Fumarylacetoacetase_C_sf"/>
</dbReference>
<dbReference type="InterPro" id="IPR051121">
    <property type="entry name" value="FAH"/>
</dbReference>
<organism evidence="4 5">
    <name type="scientific">Microvirga aerophila</name>
    <dbReference type="NCBI Taxonomy" id="670291"/>
    <lineage>
        <taxon>Bacteria</taxon>
        <taxon>Pseudomonadati</taxon>
        <taxon>Pseudomonadota</taxon>
        <taxon>Alphaproteobacteria</taxon>
        <taxon>Hyphomicrobiales</taxon>
        <taxon>Methylobacteriaceae</taxon>
        <taxon>Microvirga</taxon>
    </lineage>
</organism>
<evidence type="ECO:0000256" key="2">
    <source>
        <dbReference type="ARBA" id="ARBA00022723"/>
    </source>
</evidence>
<dbReference type="Gene3D" id="3.90.850.10">
    <property type="entry name" value="Fumarylacetoacetase-like, C-terminal domain"/>
    <property type="match status" value="1"/>
</dbReference>
<name>A0A512BM19_9HYPH</name>
<proteinExistence type="inferred from homology"/>
<feature type="domain" description="Fumarylacetoacetase-like C-terminal" evidence="3">
    <location>
        <begin position="73"/>
        <end position="278"/>
    </location>
</feature>
<dbReference type="InterPro" id="IPR011234">
    <property type="entry name" value="Fumarylacetoacetase-like_C"/>
</dbReference>
<dbReference type="GO" id="GO:0044281">
    <property type="term" value="P:small molecule metabolic process"/>
    <property type="evidence" value="ECO:0007669"/>
    <property type="project" value="UniProtKB-ARBA"/>
</dbReference>
<keyword evidence="5" id="KW-1185">Reference proteome</keyword>
<dbReference type="Proteomes" id="UP000321085">
    <property type="component" value="Unassembled WGS sequence"/>
</dbReference>
<dbReference type="GO" id="GO:0046872">
    <property type="term" value="F:metal ion binding"/>
    <property type="evidence" value="ECO:0007669"/>
    <property type="project" value="UniProtKB-KW"/>
</dbReference>
<comment type="similarity">
    <text evidence="1">Belongs to the FAH family.</text>
</comment>
<reference evidence="4 5" key="1">
    <citation type="submission" date="2019-07" db="EMBL/GenBank/DDBJ databases">
        <title>Whole genome shotgun sequence of Microvirga aerophila NBRC 106136.</title>
        <authorList>
            <person name="Hosoyama A."/>
            <person name="Uohara A."/>
            <person name="Ohji S."/>
            <person name="Ichikawa N."/>
        </authorList>
    </citation>
    <scope>NUCLEOTIDE SEQUENCE [LARGE SCALE GENOMIC DNA]</scope>
    <source>
        <strain evidence="4 5">NBRC 106136</strain>
    </source>
</reference>
<dbReference type="SUPFAM" id="SSF56529">
    <property type="entry name" value="FAH"/>
    <property type="match status" value="1"/>
</dbReference>
<dbReference type="GO" id="GO:0016853">
    <property type="term" value="F:isomerase activity"/>
    <property type="evidence" value="ECO:0007669"/>
    <property type="project" value="UniProtKB-KW"/>
</dbReference>
<comment type="caution">
    <text evidence="4">The sequence shown here is derived from an EMBL/GenBank/DDBJ whole genome shotgun (WGS) entry which is preliminary data.</text>
</comment>
<dbReference type="PANTHER" id="PTHR42796">
    <property type="entry name" value="FUMARYLACETOACETATE HYDROLASE DOMAIN-CONTAINING PROTEIN 2A-RELATED"/>
    <property type="match status" value="1"/>
</dbReference>
<keyword evidence="2" id="KW-0479">Metal-binding</keyword>
<dbReference type="RefSeq" id="WP_114185104.1">
    <property type="nucleotide sequence ID" value="NZ_BJYU01000004.1"/>
</dbReference>